<feature type="region of interest" description="Disordered" evidence="1">
    <location>
        <begin position="25"/>
        <end position="56"/>
    </location>
</feature>
<feature type="compositionally biased region" description="Low complexity" evidence="1">
    <location>
        <begin position="39"/>
        <end position="48"/>
    </location>
</feature>
<dbReference type="Proteomes" id="UP000070133">
    <property type="component" value="Unassembled WGS sequence"/>
</dbReference>
<proteinExistence type="predicted"/>
<organism evidence="2 3">
    <name type="scientific">Pseudocercospora eumusae</name>
    <dbReference type="NCBI Taxonomy" id="321146"/>
    <lineage>
        <taxon>Eukaryota</taxon>
        <taxon>Fungi</taxon>
        <taxon>Dikarya</taxon>
        <taxon>Ascomycota</taxon>
        <taxon>Pezizomycotina</taxon>
        <taxon>Dothideomycetes</taxon>
        <taxon>Dothideomycetidae</taxon>
        <taxon>Mycosphaerellales</taxon>
        <taxon>Mycosphaerellaceae</taxon>
        <taxon>Pseudocercospora</taxon>
    </lineage>
</organism>
<comment type="caution">
    <text evidence="2">The sequence shown here is derived from an EMBL/GenBank/DDBJ whole genome shotgun (WGS) entry which is preliminary data.</text>
</comment>
<evidence type="ECO:0000313" key="2">
    <source>
        <dbReference type="EMBL" id="KXS96582.1"/>
    </source>
</evidence>
<name>A0A139H2E4_9PEZI</name>
<dbReference type="EMBL" id="LFZN01000170">
    <property type="protein sequence ID" value="KXS96582.1"/>
    <property type="molecule type" value="Genomic_DNA"/>
</dbReference>
<protein>
    <submittedName>
        <fullName evidence="2">Uncharacterized protein</fullName>
    </submittedName>
</protein>
<accession>A0A139H2E4</accession>
<dbReference type="OrthoDB" id="10466751at2759"/>
<gene>
    <name evidence="2" type="ORF">AC578_11125</name>
</gene>
<reference evidence="2 3" key="1">
    <citation type="submission" date="2015-07" db="EMBL/GenBank/DDBJ databases">
        <title>Comparative genomics of the Sigatoka disease complex on banana suggests a link between parallel evolutionary changes in Pseudocercospora fijiensis and Pseudocercospora eumusae and increased virulence on the banana host.</title>
        <authorList>
            <person name="Chang T.-C."/>
            <person name="Salvucci A."/>
            <person name="Crous P.W."/>
            <person name="Stergiopoulos I."/>
        </authorList>
    </citation>
    <scope>NUCLEOTIDE SEQUENCE [LARGE SCALE GENOMIC DNA]</scope>
    <source>
        <strain evidence="2 3">CBS 114824</strain>
    </source>
</reference>
<keyword evidence="3" id="KW-1185">Reference proteome</keyword>
<evidence type="ECO:0000256" key="1">
    <source>
        <dbReference type="SAM" id="MobiDB-lite"/>
    </source>
</evidence>
<dbReference type="AlphaFoldDB" id="A0A139H2E4"/>
<sequence>MPTKRKAPTSDVLTHTKRRACQAHGIKHHECDVADDSSDSSSSDGDAAPVLPQEPSDHAEAQIRKCLALFNTFPSAADITIQELLKCWIQYALCQTGHDVLDFSTWLHTQDTALEGDTSGLDRLLKLSPPAAMLQTMCDKLGKCLETAAPTSSRVQARAQPSQTLEAATAAFDPVRYRSLDKSERVQMARRHFPNAQKLFQYHATVNNAINIKVASHDLQSPEHLFHETWSRLGAELRAEWEQLLLRLHKDGLKKPVGPAGQQLLQQHRTIEIVAAVMASSATCVQAPSAVEAFANQPDSRHAVPRQVNQDRTATGGLECVWSFDEKHYRYLTQEERSISAKAHFPTSLHLLAYHIREHEATTCLIDWQDSDQVSHRVSRVWQALPGRIQKSWEARLSDLHKGRAKKAFRKKLRRTLELDIIIKPILIKLVSPEQSIPDSDAPLKG</sequence>
<evidence type="ECO:0000313" key="3">
    <source>
        <dbReference type="Proteomes" id="UP000070133"/>
    </source>
</evidence>